<feature type="signal peptide" evidence="21">
    <location>
        <begin position="1"/>
        <end position="24"/>
    </location>
</feature>
<dbReference type="GO" id="GO:0006896">
    <property type="term" value="P:Golgi to vacuole transport"/>
    <property type="evidence" value="ECO:0007669"/>
    <property type="project" value="TreeGrafter"/>
</dbReference>
<dbReference type="Gene3D" id="3.30.60.270">
    <property type="match status" value="2"/>
</dbReference>
<dbReference type="PANTHER" id="PTHR12106">
    <property type="entry name" value="SORTILIN RELATED"/>
    <property type="match status" value="1"/>
</dbReference>
<keyword evidence="11 20" id="KW-0472">Membrane</keyword>
<dbReference type="InterPro" id="IPR031777">
    <property type="entry name" value="Sortilin_C"/>
</dbReference>
<dbReference type="Pfam" id="PF15902">
    <property type="entry name" value="Sortilin-Vps10"/>
    <property type="match status" value="2"/>
</dbReference>
<dbReference type="InterPro" id="IPR015943">
    <property type="entry name" value="WD40/YVTN_repeat-like_dom_sf"/>
</dbReference>
<keyword evidence="10" id="KW-0333">Golgi apparatus</keyword>
<evidence type="ECO:0000259" key="22">
    <source>
        <dbReference type="SMART" id="SM00602"/>
    </source>
</evidence>
<keyword evidence="6 21" id="KW-0732">Signal</keyword>
<evidence type="ECO:0000256" key="3">
    <source>
        <dbReference type="ARBA" id="ARBA00015369"/>
    </source>
</evidence>
<comment type="function">
    <text evidence="14">Functions as a sorting receptor in the Golgi compartment required for the intracellular sorting and delivery of soluble vacuolar proteins, like carboxypeptidase Y (CPY) and proteinase A. Executes multiple rounds of sorting by cycling between the late Golgi and a prevacuolar endosome-like compartment.</text>
</comment>
<keyword evidence="4" id="KW-0813">Transport</keyword>
<dbReference type="SMART" id="SM00602">
    <property type="entry name" value="VPS10"/>
    <property type="match status" value="2"/>
</dbReference>
<comment type="subcellular location">
    <subcellularLocation>
        <location evidence="1">Golgi apparatus</location>
        <location evidence="1">trans-Golgi network membrane</location>
        <topology evidence="1">Multi-pass membrane protein</topology>
    </subcellularLocation>
    <subcellularLocation>
        <location evidence="2">Prevacuolar compartment membrane</location>
        <topology evidence="2">Multi-pass membrane protein</topology>
    </subcellularLocation>
</comment>
<keyword evidence="12" id="KW-0675">Receptor</keyword>
<keyword evidence="8" id="KW-0653">Protein transport</keyword>
<evidence type="ECO:0000256" key="12">
    <source>
        <dbReference type="ARBA" id="ARBA00023170"/>
    </source>
</evidence>
<proteinExistence type="predicted"/>
<reference evidence="23 24" key="1">
    <citation type="submission" date="2017-10" db="EMBL/GenBank/DDBJ databases">
        <title>Comparative genomics in systemic dimorphic fungi from Ajellomycetaceae.</title>
        <authorList>
            <person name="Munoz J.F."/>
            <person name="Mcewen J.G."/>
            <person name="Clay O.K."/>
            <person name="Cuomo C.A."/>
        </authorList>
    </citation>
    <scope>NUCLEOTIDE SEQUENCE [LARGE SCALE GENOMIC DNA]</scope>
    <source>
        <strain evidence="23 24">UAMH7299</strain>
    </source>
</reference>
<dbReference type="GO" id="GO:0006895">
    <property type="term" value="P:Golgi to endosome transport"/>
    <property type="evidence" value="ECO:0007669"/>
    <property type="project" value="TreeGrafter"/>
</dbReference>
<feature type="transmembrane region" description="Helical" evidence="20">
    <location>
        <begin position="1410"/>
        <end position="1434"/>
    </location>
</feature>
<evidence type="ECO:0000256" key="18">
    <source>
        <dbReference type="ARBA" id="ARBA00032705"/>
    </source>
</evidence>
<feature type="domain" description="VPS10" evidence="22">
    <location>
        <begin position="708"/>
        <end position="1347"/>
    </location>
</feature>
<dbReference type="GO" id="GO:0005794">
    <property type="term" value="C:Golgi apparatus"/>
    <property type="evidence" value="ECO:0007669"/>
    <property type="project" value="UniProtKB-SubCell"/>
</dbReference>
<comment type="caution">
    <text evidence="23">The sequence shown here is derived from an EMBL/GenBank/DDBJ whole genome shotgun (WGS) entry which is preliminary data.</text>
</comment>
<feature type="domain" description="VPS10" evidence="22">
    <location>
        <begin position="51"/>
        <end position="672"/>
    </location>
</feature>
<dbReference type="Proteomes" id="UP000224634">
    <property type="component" value="Unassembled WGS sequence"/>
</dbReference>
<evidence type="ECO:0000313" key="24">
    <source>
        <dbReference type="Proteomes" id="UP000224634"/>
    </source>
</evidence>
<dbReference type="InterPro" id="IPR050310">
    <property type="entry name" value="VPS10-sortilin"/>
</dbReference>
<dbReference type="EMBL" id="PDNA01000127">
    <property type="protein sequence ID" value="PGH11799.1"/>
    <property type="molecule type" value="Genomic_DNA"/>
</dbReference>
<dbReference type="STRING" id="1447883.A0A2B7XS61"/>
<evidence type="ECO:0000256" key="2">
    <source>
        <dbReference type="ARBA" id="ARBA00004488"/>
    </source>
</evidence>
<dbReference type="CDD" id="cd15482">
    <property type="entry name" value="Sialidase_non-viral"/>
    <property type="match status" value="1"/>
</dbReference>
<evidence type="ECO:0000256" key="16">
    <source>
        <dbReference type="ARBA" id="ARBA00031354"/>
    </source>
</evidence>
<sequence length="1501" mass="168718">MILRRLLLAAAATLLAASIPSTTAKSSEPKISSSKFDNEPSSLFYFEDTDTVLFQDAREGNIHISTNAGDSWDRVKGPDGAIKGQAWALWPHPHDKKRAYVLGKKKKHWVTEDAAESWREFEADIELSSLRSPLVFHGKDSDKVVLQGQQCDGILCESKIYYTTDGFKTVKKLVDGARECMWAVVSPIFGEGNDNADKIDNRIFCIMPGLHSPWTKDNRLLFSDKFFEDDGTEAPLNDGRAVSGILRTAGVKRYLLAVTKSERTSELALYVTNDGDKWHRAQFDGQRLEEDAYTLLESTNHSIQIDVMSTKNSNPMGTLFSSNSNGRYFTRNIEHMNRNTHGYVDFEKIAGIQGIALVNVVDNWEEVEKSFNADKKIVSRITFDDGRTFQPLKVKDDDLHLHSVTDIANSGRVFSSPAPGLVMGVGNTGKRLKDYNDGDLYVSDDAGITWRKALEDAHKYEFGDQGSVLVAVYDEGRTEKISYSLNHGKDWKSAELPHKIRARQLTTTPDSTSLKFILVGTSKDSDKTYIMSIDFTDMQGKCGKDDFENWPARLNEKEEPDCLMGRQQFYRRRKADAKCFIDSDFKDPVPEFKPCKCTAEDFECDFNFVRSEDRKECVPARTLPVPEGECKKPEDEYTGSSGWRLIPGNECIRDGGEELDKEVKRPCKDTEKKPVTGDIAVEKTFFSADQFRDYFYLERTDTNTGDDETLMMLTSEQQIYMSKDHGKKWKEILEGEGVSRVVPHKYDNEAVYFLTNSKEGFYTIDRGDSFHPFKTELSPNRDKLPVLAFHPDHRDWLIWTGADECEGSGDCHSTAMYSINRGADWATLMRYVRRCEFIKREGRDSSDKLVFCEQYEDENLKNRRVQLLSTDNWFEHKTKHFDDIIDFATMSEFIIVAARAENQKSLKVDASVDGKTFAEAEFPANFDVPYQQAYTVLDSSTHSVFLHVTVNNMEDHEYGSIIKSNSNGTSYVLSIGGVNRNSPGYVDFEKMQGLEGVAIVNIVANVEEVEKGGAKKLKTSITHNDGAEWSQLPPPEKDAEGRAFDCKTKNGKPTEKCSLHLHGYTERRDPRDTYGSPSAVGLMMGIGNVGEFLGLRSEADTFITRDGGISWHTVKKGNYQWEYGDQGSIIVIVPESKPTKSLLYTLDEGETWKEFEFSEVEMQIDDISTVPSDTSRGFLLWGKEVGSGAKSGVATVALDFSGLKERSKKCVLREEDPEADDYYLWNPKHPMQEDNCLFGHVEQYHRKRPEKDCYNGRELQHLDKYAKTCECTRQDYECDYNYEPEKGGSCRLVPGLSPPNPMEVCKDDPNAVEYYEPTGYRRIPITTCENGLQLDRIKAHPCPGKDEEFEKKHPRLSAVGLFFAIALPLAAAGLIGWYIFTHWDGKFGRIRLGEGSSFSRNSGGIFDRDSLLISIPVAIVAGVVAFVAAIPLVISSLWRSASGYVRVPGSGGGFRGRSGAGRPYASRGAFAARRGDYVGVVDDEDELLGADEGDEDGDEEV</sequence>
<name>A0A2B7XS61_POLH7</name>
<keyword evidence="5 20" id="KW-0812">Transmembrane</keyword>
<protein>
    <recommendedName>
        <fullName evidence="3">Vacuolar protein sorting/targeting protein 10</fullName>
    </recommendedName>
    <alternativeName>
        <fullName evidence="16">Carboxypeptidase Y receptor</fullName>
    </alternativeName>
    <alternativeName>
        <fullName evidence="15 17">Sortilin VPS10</fullName>
    </alternativeName>
    <alternativeName>
        <fullName evidence="18 19">Vacuolar carboxypeptidase Sorting receptor VPS10</fullName>
    </alternativeName>
</protein>
<evidence type="ECO:0000256" key="5">
    <source>
        <dbReference type="ARBA" id="ARBA00022692"/>
    </source>
</evidence>
<dbReference type="GO" id="GO:0005829">
    <property type="term" value="C:cytosol"/>
    <property type="evidence" value="ECO:0007669"/>
    <property type="project" value="GOC"/>
</dbReference>
<keyword evidence="24" id="KW-1185">Reference proteome</keyword>
<evidence type="ECO:0000256" key="9">
    <source>
        <dbReference type="ARBA" id="ARBA00022989"/>
    </source>
</evidence>
<organism evidence="23 24">
    <name type="scientific">Polytolypa hystricis (strain UAMH7299)</name>
    <dbReference type="NCBI Taxonomy" id="1447883"/>
    <lineage>
        <taxon>Eukaryota</taxon>
        <taxon>Fungi</taxon>
        <taxon>Dikarya</taxon>
        <taxon>Ascomycota</taxon>
        <taxon>Pezizomycotina</taxon>
        <taxon>Eurotiomycetes</taxon>
        <taxon>Eurotiomycetidae</taxon>
        <taxon>Onygenales</taxon>
        <taxon>Onygenales incertae sedis</taxon>
        <taxon>Polytolypa</taxon>
    </lineage>
</organism>
<evidence type="ECO:0000256" key="6">
    <source>
        <dbReference type="ARBA" id="ARBA00022729"/>
    </source>
</evidence>
<evidence type="ECO:0000256" key="7">
    <source>
        <dbReference type="ARBA" id="ARBA00022737"/>
    </source>
</evidence>
<keyword evidence="9 20" id="KW-1133">Transmembrane helix</keyword>
<evidence type="ECO:0000256" key="15">
    <source>
        <dbReference type="ARBA" id="ARBA00031250"/>
    </source>
</evidence>
<feature type="chain" id="PRO_5012654238" description="Vacuolar protein sorting/targeting protein 10" evidence="21">
    <location>
        <begin position="25"/>
        <end position="1501"/>
    </location>
</feature>
<dbReference type="GO" id="GO:0006623">
    <property type="term" value="P:protein targeting to vacuole"/>
    <property type="evidence" value="ECO:0007669"/>
    <property type="project" value="TreeGrafter"/>
</dbReference>
<evidence type="ECO:0000256" key="14">
    <source>
        <dbReference type="ARBA" id="ARBA00025569"/>
    </source>
</evidence>
<keyword evidence="13" id="KW-0325">Glycoprotein</keyword>
<evidence type="ECO:0000256" key="21">
    <source>
        <dbReference type="SAM" id="SignalP"/>
    </source>
</evidence>
<evidence type="ECO:0000313" key="23">
    <source>
        <dbReference type="EMBL" id="PGH11799.1"/>
    </source>
</evidence>
<evidence type="ECO:0000256" key="1">
    <source>
        <dbReference type="ARBA" id="ARBA00004166"/>
    </source>
</evidence>
<dbReference type="Pfam" id="PF15901">
    <property type="entry name" value="Sortilin_C"/>
    <property type="match status" value="2"/>
</dbReference>
<dbReference type="Gene3D" id="2.130.10.10">
    <property type="entry name" value="YVTN repeat-like/Quinoprotein amine dehydrogenase"/>
    <property type="match status" value="2"/>
</dbReference>
<evidence type="ECO:0000256" key="10">
    <source>
        <dbReference type="ARBA" id="ARBA00023034"/>
    </source>
</evidence>
<evidence type="ECO:0000256" key="17">
    <source>
        <dbReference type="ARBA" id="ARBA00031902"/>
    </source>
</evidence>
<evidence type="ECO:0000256" key="20">
    <source>
        <dbReference type="SAM" id="Phobius"/>
    </source>
</evidence>
<evidence type="ECO:0000256" key="8">
    <source>
        <dbReference type="ARBA" id="ARBA00022927"/>
    </source>
</evidence>
<gene>
    <name evidence="23" type="ORF">AJ80_06957</name>
</gene>
<feature type="transmembrane region" description="Helical" evidence="20">
    <location>
        <begin position="1358"/>
        <end position="1380"/>
    </location>
</feature>
<evidence type="ECO:0000256" key="19">
    <source>
        <dbReference type="ARBA" id="ARBA00032910"/>
    </source>
</evidence>
<dbReference type="GO" id="GO:0016020">
    <property type="term" value="C:membrane"/>
    <property type="evidence" value="ECO:0007669"/>
    <property type="project" value="InterPro"/>
</dbReference>
<accession>A0A2B7XS61</accession>
<dbReference type="OrthoDB" id="443634at2759"/>
<dbReference type="InterPro" id="IPR006581">
    <property type="entry name" value="VPS10"/>
</dbReference>
<evidence type="ECO:0000256" key="4">
    <source>
        <dbReference type="ARBA" id="ARBA00022448"/>
    </source>
</evidence>
<evidence type="ECO:0000256" key="11">
    <source>
        <dbReference type="ARBA" id="ARBA00023136"/>
    </source>
</evidence>
<dbReference type="SUPFAM" id="SSF110296">
    <property type="entry name" value="Oligoxyloglucan reducing end-specific cellobiohydrolase"/>
    <property type="match status" value="2"/>
</dbReference>
<dbReference type="FunFam" id="3.30.60.270:FF:000005">
    <property type="entry name" value="Sortilin"/>
    <property type="match status" value="2"/>
</dbReference>
<keyword evidence="7" id="KW-0677">Repeat</keyword>
<dbReference type="Gene3D" id="2.10.70.80">
    <property type="match status" value="2"/>
</dbReference>
<evidence type="ECO:0000256" key="13">
    <source>
        <dbReference type="ARBA" id="ARBA00023180"/>
    </source>
</evidence>
<dbReference type="FunFam" id="2.10.70.80:FF:000001">
    <property type="entry name" value="Sortilin-related VPS10 domain-containing receptor 1"/>
    <property type="match status" value="1"/>
</dbReference>
<dbReference type="PANTHER" id="PTHR12106:SF27">
    <property type="entry name" value="SORTILIN-RELATED RECEPTOR"/>
    <property type="match status" value="1"/>
</dbReference>
<dbReference type="InterPro" id="IPR031778">
    <property type="entry name" value="Sortilin_N"/>
</dbReference>